<keyword evidence="7" id="KW-1185">Reference proteome</keyword>
<dbReference type="GO" id="GO:0003950">
    <property type="term" value="F:NAD+ poly-ADP-ribosyltransferase activity"/>
    <property type="evidence" value="ECO:0007669"/>
    <property type="project" value="InterPro"/>
</dbReference>
<keyword evidence="3 5" id="KW-0520">NAD</keyword>
<dbReference type="OrthoDB" id="24376at2157"/>
<sequence>MKPVYKCSVCGAYTEEPVHCGRPASLLMTGEQRLRLSKLVSFLLRHGPWEACLEPDEEGWVQLDELVRGIRRCWRNREAYQWVTREHILALAALDPKGRFEVHGDRIRARYGHSIQVVYRLEPDPNPPRILYHGTVRRNLPSIMRQGLLPMKRRMVHMTVDPRDAYETGRRHGPDVVILEVDTECLARRGVPVYKAGKTVYMAPRVPPECIRVRG</sequence>
<protein>
    <recommendedName>
        <fullName evidence="5">Probable RNA 2'-phosphotransferase</fullName>
        <ecNumber evidence="5">2.7.1.-</ecNumber>
    </recommendedName>
</protein>
<dbReference type="Gene3D" id="1.10.10.970">
    <property type="entry name" value="RNA 2'-phosphotransferase, Tpt1/KptA family, N-terminal domain"/>
    <property type="match status" value="1"/>
</dbReference>
<gene>
    <name evidence="5" type="primary">kptA</name>
    <name evidence="6" type="ordered locus">Pyrfu_1146</name>
</gene>
<dbReference type="InterPro" id="IPR042081">
    <property type="entry name" value="RNA_2'-PTrans_C"/>
</dbReference>
<dbReference type="HAMAP" id="MF_00299">
    <property type="entry name" value="KptA"/>
    <property type="match status" value="1"/>
</dbReference>
<evidence type="ECO:0000256" key="5">
    <source>
        <dbReference type="HAMAP-Rule" id="MF_00299"/>
    </source>
</evidence>
<evidence type="ECO:0000256" key="3">
    <source>
        <dbReference type="ARBA" id="ARBA00023027"/>
    </source>
</evidence>
<dbReference type="EMBL" id="CP002838">
    <property type="protein sequence ID" value="AEM39011.1"/>
    <property type="molecule type" value="Genomic_DNA"/>
</dbReference>
<dbReference type="PANTHER" id="PTHR12684">
    <property type="entry name" value="PUTATIVE PHOSPHOTRANSFERASE"/>
    <property type="match status" value="1"/>
</dbReference>
<evidence type="ECO:0000313" key="7">
    <source>
        <dbReference type="Proteomes" id="UP000001037"/>
    </source>
</evidence>
<dbReference type="SUPFAM" id="SSF56399">
    <property type="entry name" value="ADP-ribosylation"/>
    <property type="match status" value="1"/>
</dbReference>
<evidence type="ECO:0000256" key="2">
    <source>
        <dbReference type="ARBA" id="ARBA00022679"/>
    </source>
</evidence>
<dbReference type="Proteomes" id="UP000001037">
    <property type="component" value="Chromosome"/>
</dbReference>
<dbReference type="InParanoid" id="G0EFI7"/>
<comment type="similarity">
    <text evidence="1 5">Belongs to the KptA/TPT1 family.</text>
</comment>
<comment type="function">
    <text evidence="4 5">Removes the 2'-phosphate from RNA via an intermediate in which the phosphate is ADP-ribosylated by NAD followed by a presumed transesterification to release the RNA and generate ADP-ribose 1''-2''-cyclic phosphate (APPR&gt;P). May function as an ADP-ribosylase.</text>
</comment>
<dbReference type="HOGENOM" id="CLU_052998_4_1_2"/>
<reference evidence="6 7" key="1">
    <citation type="journal article" date="2011" name="Stand. Genomic Sci.">
        <title>Complete genome sequence of the hyperthermophilic chemolithoautotroph Pyrolobus fumarii type strain (1A).</title>
        <authorList>
            <person name="Anderson I."/>
            <person name="Goker M."/>
            <person name="Nolan M."/>
            <person name="Lucas S."/>
            <person name="Hammon N."/>
            <person name="Deshpande S."/>
            <person name="Cheng J.F."/>
            <person name="Tapia R."/>
            <person name="Han C."/>
            <person name="Goodwin L."/>
            <person name="Pitluck S."/>
            <person name="Huntemann M."/>
            <person name="Liolios K."/>
            <person name="Ivanova N."/>
            <person name="Pagani I."/>
            <person name="Mavromatis K."/>
            <person name="Ovchinikova G."/>
            <person name="Pati A."/>
            <person name="Chen A."/>
            <person name="Palaniappan K."/>
            <person name="Land M."/>
            <person name="Hauser L."/>
            <person name="Brambilla E.M."/>
            <person name="Huber H."/>
            <person name="Yasawong M."/>
            <person name="Rohde M."/>
            <person name="Spring S."/>
            <person name="Abt B."/>
            <person name="Sikorski J."/>
            <person name="Wirth R."/>
            <person name="Detter J.C."/>
            <person name="Woyke T."/>
            <person name="Bristow J."/>
            <person name="Eisen J.A."/>
            <person name="Markowitz V."/>
            <person name="Hugenholtz P."/>
            <person name="Kyrpides N.C."/>
            <person name="Klenk H.P."/>
            <person name="Lapidus A."/>
        </authorList>
    </citation>
    <scope>NUCLEOTIDE SEQUENCE [LARGE SCALE GENOMIC DNA]</scope>
    <source>
        <strain evidence="7">DSM 11204 / 1A</strain>
    </source>
</reference>
<name>G0EFI7_PYRF1</name>
<keyword evidence="2 5" id="KW-0808">Transferase</keyword>
<evidence type="ECO:0000256" key="1">
    <source>
        <dbReference type="ARBA" id="ARBA00009836"/>
    </source>
</evidence>
<dbReference type="InterPro" id="IPR002745">
    <property type="entry name" value="Ptrans_KptA/Tpt1"/>
</dbReference>
<dbReference type="GO" id="GO:0006388">
    <property type="term" value="P:tRNA splicing, via endonucleolytic cleavage and ligation"/>
    <property type="evidence" value="ECO:0007669"/>
    <property type="project" value="UniProtKB-UniRule"/>
</dbReference>
<dbReference type="STRING" id="694429.Pyrfu_1146"/>
<evidence type="ECO:0000256" key="4">
    <source>
        <dbReference type="ARBA" id="ARBA00025212"/>
    </source>
</evidence>
<dbReference type="InterPro" id="IPR022928">
    <property type="entry name" value="RNA_2'-PTrans_KptA"/>
</dbReference>
<dbReference type="eggNOG" id="arCOG04063">
    <property type="taxonomic scope" value="Archaea"/>
</dbReference>
<dbReference type="KEGG" id="pfm:Pyrfu_1146"/>
<proteinExistence type="inferred from homology"/>
<dbReference type="PANTHER" id="PTHR12684:SF2">
    <property type="entry name" value="TRNA 2'-PHOSPHOTRANSFERASE 1"/>
    <property type="match status" value="1"/>
</dbReference>
<dbReference type="Pfam" id="PF01885">
    <property type="entry name" value="PTS_2-RNA"/>
    <property type="match status" value="1"/>
</dbReference>
<dbReference type="InterPro" id="IPR042080">
    <property type="entry name" value="RNA_2'-PTrans_N"/>
</dbReference>
<organism evidence="6 7">
    <name type="scientific">Pyrolobus fumarii (strain DSM 11204 / 1A)</name>
    <dbReference type="NCBI Taxonomy" id="694429"/>
    <lineage>
        <taxon>Archaea</taxon>
        <taxon>Thermoproteota</taxon>
        <taxon>Thermoprotei</taxon>
        <taxon>Desulfurococcales</taxon>
        <taxon>Pyrodictiaceae</taxon>
        <taxon>Pyrolobus</taxon>
    </lineage>
</organism>
<dbReference type="EC" id="2.7.1.-" evidence="5"/>
<accession>G0EFI7</accession>
<evidence type="ECO:0000313" key="6">
    <source>
        <dbReference type="EMBL" id="AEM39011.1"/>
    </source>
</evidence>
<dbReference type="Gene3D" id="3.20.170.30">
    <property type="match status" value="1"/>
</dbReference>
<dbReference type="AlphaFoldDB" id="G0EFI7"/>
<dbReference type="GO" id="GO:0000215">
    <property type="term" value="F:tRNA 2'-phosphotransferase activity"/>
    <property type="evidence" value="ECO:0007669"/>
    <property type="project" value="TreeGrafter"/>
</dbReference>